<dbReference type="RefSeq" id="WP_285521002.1">
    <property type="nucleotide sequence ID" value="NZ_JASNGB010000008.1"/>
</dbReference>
<organism evidence="2 3">
    <name type="scientific">Deinococcus rhizophilus</name>
    <dbReference type="NCBI Taxonomy" id="3049544"/>
    <lineage>
        <taxon>Bacteria</taxon>
        <taxon>Thermotogati</taxon>
        <taxon>Deinococcota</taxon>
        <taxon>Deinococci</taxon>
        <taxon>Deinococcales</taxon>
        <taxon>Deinococcaceae</taxon>
        <taxon>Deinococcus</taxon>
    </lineage>
</organism>
<dbReference type="Proteomes" id="UP001302059">
    <property type="component" value="Unassembled WGS sequence"/>
</dbReference>
<dbReference type="SUPFAM" id="SSF55797">
    <property type="entry name" value="PR-1-like"/>
    <property type="match status" value="1"/>
</dbReference>
<reference evidence="2 3" key="1">
    <citation type="submission" date="2023-05" db="EMBL/GenBank/DDBJ databases">
        <authorList>
            <person name="Gao F."/>
        </authorList>
    </citation>
    <scope>NUCLEOTIDE SEQUENCE [LARGE SCALE GENOMIC DNA]</scope>
    <source>
        <strain evidence="2 3">MIMF12</strain>
    </source>
</reference>
<dbReference type="InterPro" id="IPR014044">
    <property type="entry name" value="CAP_dom"/>
</dbReference>
<dbReference type="EMBL" id="JASNGB010000008">
    <property type="protein sequence ID" value="MDL2342974.1"/>
    <property type="molecule type" value="Genomic_DNA"/>
</dbReference>
<dbReference type="PANTHER" id="PTHR31157:SF1">
    <property type="entry name" value="SCP DOMAIN-CONTAINING PROTEIN"/>
    <property type="match status" value="1"/>
</dbReference>
<dbReference type="CDD" id="cd05379">
    <property type="entry name" value="CAP_bacterial"/>
    <property type="match status" value="1"/>
</dbReference>
<protein>
    <submittedName>
        <fullName evidence="2">CAP domain-containing protein</fullName>
    </submittedName>
</protein>
<dbReference type="PROSITE" id="PS51257">
    <property type="entry name" value="PROKAR_LIPOPROTEIN"/>
    <property type="match status" value="1"/>
</dbReference>
<gene>
    <name evidence="2" type="ORF">QOL99_02295</name>
</gene>
<dbReference type="Pfam" id="PF00188">
    <property type="entry name" value="CAP"/>
    <property type="match status" value="1"/>
</dbReference>
<feature type="domain" description="SCP" evidence="1">
    <location>
        <begin position="104"/>
        <end position="234"/>
    </location>
</feature>
<evidence type="ECO:0000313" key="2">
    <source>
        <dbReference type="EMBL" id="MDL2342974.1"/>
    </source>
</evidence>
<accession>A0ABT7JD45</accession>
<dbReference type="Gene3D" id="3.40.33.10">
    <property type="entry name" value="CAP"/>
    <property type="match status" value="1"/>
</dbReference>
<dbReference type="InterPro" id="IPR035940">
    <property type="entry name" value="CAP_sf"/>
</dbReference>
<sequence>MKKILFILPMLALAACGGGGIGGPGTGGGTNPAPPAPPAPTAIFIPQVGAAVGSGDGSKLGTVYVSPNTQEVALMQFVNEVRTKGTINGVPALKGTCVDGTFTPGTLSELTYNGVLAYAARKHATYNGTYGYEAHAETQPTHPNFYGTTSKERVERAYRDLTGQNIAFTWGQENAGFGYSKAADMMHAWIESPGHCRGIMEPGNRTMGMGYHTGPSTVSYPAPGVSLGPNTWVQLFGK</sequence>
<evidence type="ECO:0000313" key="3">
    <source>
        <dbReference type="Proteomes" id="UP001302059"/>
    </source>
</evidence>
<dbReference type="PANTHER" id="PTHR31157">
    <property type="entry name" value="SCP DOMAIN-CONTAINING PROTEIN"/>
    <property type="match status" value="1"/>
</dbReference>
<keyword evidence="3" id="KW-1185">Reference proteome</keyword>
<proteinExistence type="predicted"/>
<evidence type="ECO:0000259" key="1">
    <source>
        <dbReference type="Pfam" id="PF00188"/>
    </source>
</evidence>
<comment type="caution">
    <text evidence="2">The sequence shown here is derived from an EMBL/GenBank/DDBJ whole genome shotgun (WGS) entry which is preliminary data.</text>
</comment>
<name>A0ABT7JD45_9DEIO</name>